<dbReference type="InterPro" id="IPR036875">
    <property type="entry name" value="Znf_CCHC_sf"/>
</dbReference>
<keyword evidence="3" id="KW-0862">Zinc</keyword>
<dbReference type="InterPro" id="IPR001878">
    <property type="entry name" value="Znf_CCHC"/>
</dbReference>
<keyword evidence="8" id="KW-1185">Reference proteome</keyword>
<sequence length="624" mass="70182">MSNPDPFQELVDSLRKVLLQSPVTIPSAPPSEKPSAPSTSSAIIPSSPMARPAPYAGGAEECNGFLLQCSLISLKSPSSLRCLPDQPSDELKPSGIKAVRQLIPSARSQLTSRKYSDDRMEKYPLEYSLRFRTLAAASGWNERSLLTTYRLGLEPKLRLQLAALDDNMGLETFIQLSLRCSERIQSYQCNQEPVFNALLCPSEPASPSEPEPMILESRRLTSTERQRRLTRCLCMYCGASGHVRLNCPLCPVCTAVSGIHTDCEKMHPLTTNVCITTLSSSVVVTALIDSGSAGNFISGTLCRQLHLRTKTTSKIYQIQPITGETTSPTRIHRKCDPINLQIGILHQEKIQLLVLEGANVDIILGRPWLVKHDPILSWGTGEIIKWGKGCVTDCFPEIPRPIYSSYKDVFCPKRASQLPPHRPWDCAIDLVPDAPMPRGRIYPLSLPETKAMEEYLHEALSQGIQFLLRGKEGWGLRPCIDYRIINQGTIKFRYPLPLVPAALEQLRSARIFTKLDLRSAYNLVRIREGDEWKTAFVTPTGHYGYLVMPYDLVNAPSVFQNFIHEVLREFLHKFVVVYIDDILIYSRSEAEHHHHVAEILQRLREHQFYLKAEKCSFHLPSGNS</sequence>
<dbReference type="CDD" id="cd00303">
    <property type="entry name" value="retropepsin_like"/>
    <property type="match status" value="1"/>
</dbReference>
<reference evidence="7 8" key="1">
    <citation type="submission" date="2022-01" db="EMBL/GenBank/DDBJ databases">
        <title>A high-quality chromosome-level genome assembly of rohu carp, Labeo rohita.</title>
        <authorList>
            <person name="Arick M.A. II"/>
            <person name="Hsu C.-Y."/>
            <person name="Magbanua Z."/>
            <person name="Pechanova O."/>
            <person name="Grover C."/>
            <person name="Miller E."/>
            <person name="Thrash A."/>
            <person name="Ezzel L."/>
            <person name="Alam S."/>
            <person name="Benzie J."/>
            <person name="Hamilton M."/>
            <person name="Karsi A."/>
            <person name="Lawrence M.L."/>
            <person name="Peterson D.G."/>
        </authorList>
    </citation>
    <scope>NUCLEOTIDE SEQUENCE [LARGE SCALE GENOMIC DNA]</scope>
    <source>
        <strain evidence="8">BAU-BD-2019</strain>
        <tissue evidence="7">Blood</tissue>
    </source>
</reference>
<evidence type="ECO:0000259" key="5">
    <source>
        <dbReference type="PROSITE" id="PS50158"/>
    </source>
</evidence>
<evidence type="ECO:0000256" key="4">
    <source>
        <dbReference type="SAM" id="MobiDB-lite"/>
    </source>
</evidence>
<proteinExistence type="inferred from homology"/>
<dbReference type="Gene3D" id="3.10.10.10">
    <property type="entry name" value="HIV Type 1 Reverse Transcriptase, subunit A, domain 1"/>
    <property type="match status" value="1"/>
</dbReference>
<dbReference type="PROSITE" id="PS50158">
    <property type="entry name" value="ZF_CCHC"/>
    <property type="match status" value="1"/>
</dbReference>
<evidence type="ECO:0000256" key="1">
    <source>
        <dbReference type="ARBA" id="ARBA00010879"/>
    </source>
</evidence>
<keyword evidence="3" id="KW-0479">Metal-binding</keyword>
<dbReference type="EC" id="3.1.26.4" evidence="2"/>
<dbReference type="Proteomes" id="UP000830375">
    <property type="component" value="Unassembled WGS sequence"/>
</dbReference>
<evidence type="ECO:0000313" key="8">
    <source>
        <dbReference type="Proteomes" id="UP000830375"/>
    </source>
</evidence>
<feature type="compositionally biased region" description="Low complexity" evidence="4">
    <location>
        <begin position="33"/>
        <end position="47"/>
    </location>
</feature>
<evidence type="ECO:0000313" key="7">
    <source>
        <dbReference type="EMBL" id="KAI2647002.1"/>
    </source>
</evidence>
<comment type="similarity">
    <text evidence="1">Belongs to the beta type-B retroviral polymerase family. HERV class-II K(HML-2) pol subfamily.</text>
</comment>
<evidence type="ECO:0000259" key="6">
    <source>
        <dbReference type="PROSITE" id="PS50878"/>
    </source>
</evidence>
<dbReference type="InterPro" id="IPR043128">
    <property type="entry name" value="Rev_trsase/Diguanyl_cyclase"/>
</dbReference>
<keyword evidence="3" id="KW-0863">Zinc-finger</keyword>
<feature type="domain" description="CCHC-type" evidence="5">
    <location>
        <begin position="234"/>
        <end position="248"/>
    </location>
</feature>
<gene>
    <name evidence="7" type="ORF">H4Q32_026186</name>
</gene>
<accession>A0ABQ8L8H2</accession>
<name>A0ABQ8L8H2_LABRO</name>
<dbReference type="EMBL" id="JACTAM010000675">
    <property type="protein sequence ID" value="KAI2647002.1"/>
    <property type="molecule type" value="Genomic_DNA"/>
</dbReference>
<feature type="domain" description="Reverse transcriptase" evidence="6">
    <location>
        <begin position="449"/>
        <end position="624"/>
    </location>
</feature>
<dbReference type="SUPFAM" id="SSF50630">
    <property type="entry name" value="Acid proteases"/>
    <property type="match status" value="1"/>
</dbReference>
<dbReference type="InterPro" id="IPR000477">
    <property type="entry name" value="RT_dom"/>
</dbReference>
<dbReference type="Gene3D" id="3.30.70.270">
    <property type="match status" value="1"/>
</dbReference>
<comment type="caution">
    <text evidence="7">The sequence shown here is derived from an EMBL/GenBank/DDBJ whole genome shotgun (WGS) entry which is preliminary data.</text>
</comment>
<dbReference type="InterPro" id="IPR053134">
    <property type="entry name" value="RNA-dir_DNA_polymerase"/>
</dbReference>
<dbReference type="Gene3D" id="2.40.70.10">
    <property type="entry name" value="Acid Proteases"/>
    <property type="match status" value="1"/>
</dbReference>
<feature type="region of interest" description="Disordered" evidence="4">
    <location>
        <begin position="22"/>
        <end position="47"/>
    </location>
</feature>
<dbReference type="CDD" id="cd01647">
    <property type="entry name" value="RT_LTR"/>
    <property type="match status" value="1"/>
</dbReference>
<dbReference type="Pfam" id="PF00078">
    <property type="entry name" value="RVT_1"/>
    <property type="match status" value="1"/>
</dbReference>
<dbReference type="PANTHER" id="PTHR24559">
    <property type="entry name" value="TRANSPOSON TY3-I GAG-POL POLYPROTEIN"/>
    <property type="match status" value="1"/>
</dbReference>
<dbReference type="SUPFAM" id="SSF57756">
    <property type="entry name" value="Retrovirus zinc finger-like domains"/>
    <property type="match status" value="1"/>
</dbReference>
<dbReference type="InterPro" id="IPR021109">
    <property type="entry name" value="Peptidase_aspartic_dom_sf"/>
</dbReference>
<dbReference type="Pfam" id="PF08284">
    <property type="entry name" value="RVP_2"/>
    <property type="match status" value="1"/>
</dbReference>
<dbReference type="PROSITE" id="PS50878">
    <property type="entry name" value="RT_POL"/>
    <property type="match status" value="1"/>
</dbReference>
<dbReference type="SUPFAM" id="SSF56672">
    <property type="entry name" value="DNA/RNA polymerases"/>
    <property type="match status" value="1"/>
</dbReference>
<dbReference type="InterPro" id="IPR043502">
    <property type="entry name" value="DNA/RNA_pol_sf"/>
</dbReference>
<protein>
    <recommendedName>
        <fullName evidence="2">ribonuclease H</fullName>
        <ecNumber evidence="2">3.1.26.4</ecNumber>
    </recommendedName>
</protein>
<evidence type="ECO:0000256" key="3">
    <source>
        <dbReference type="PROSITE-ProRule" id="PRU00047"/>
    </source>
</evidence>
<evidence type="ECO:0000256" key="2">
    <source>
        <dbReference type="ARBA" id="ARBA00012180"/>
    </source>
</evidence>
<organism evidence="7 8">
    <name type="scientific">Labeo rohita</name>
    <name type="common">Indian major carp</name>
    <name type="synonym">Cyprinus rohita</name>
    <dbReference type="NCBI Taxonomy" id="84645"/>
    <lineage>
        <taxon>Eukaryota</taxon>
        <taxon>Metazoa</taxon>
        <taxon>Chordata</taxon>
        <taxon>Craniata</taxon>
        <taxon>Vertebrata</taxon>
        <taxon>Euteleostomi</taxon>
        <taxon>Actinopterygii</taxon>
        <taxon>Neopterygii</taxon>
        <taxon>Teleostei</taxon>
        <taxon>Ostariophysi</taxon>
        <taxon>Cypriniformes</taxon>
        <taxon>Cyprinidae</taxon>
        <taxon>Labeoninae</taxon>
        <taxon>Labeonini</taxon>
        <taxon>Labeo</taxon>
    </lineage>
</organism>
<dbReference type="PANTHER" id="PTHR24559:SF440">
    <property type="entry name" value="RIBONUCLEASE H"/>
    <property type="match status" value="1"/>
</dbReference>